<keyword evidence="9" id="KW-1185">Reference proteome</keyword>
<dbReference type="GO" id="GO:0015888">
    <property type="term" value="P:thiamine transport"/>
    <property type="evidence" value="ECO:0007669"/>
    <property type="project" value="InterPro"/>
</dbReference>
<dbReference type="NCBIfam" id="TIGR01276">
    <property type="entry name" value="thiB"/>
    <property type="match status" value="1"/>
</dbReference>
<sequence>MKTPLMAITFVAGSLTASLGLADTPVLTVYAPDYFVSEWGPGPKIEELFEAQCDCDLQFKPGDLLPRVLLEGDKTDADVVIGLNTDVTKKARESGLFASHGVALDGLTLPIDWTDEMFLPFNYGHTAFIYNTTKIDSAPASFDELLNAPDDLRLVIQDPRSSISGLALVLWVNAVYGDQAQEAWAKLAPKIVTVTRGWSESYGMFTDGEADMVLSYTTSPAYHIIAEGDETKKAAIFPEGHYFMVELAAKLAGTDQPELADQFMTFVLSEAFQSMIATGNWSIPAALPQDQWPEGFQKLDMPEKVLFYTEDEAADLRDQAIEAWRSALSQ</sequence>
<evidence type="ECO:0000256" key="4">
    <source>
        <dbReference type="ARBA" id="ARBA00022448"/>
    </source>
</evidence>
<dbReference type="InterPro" id="IPR006059">
    <property type="entry name" value="SBP"/>
</dbReference>
<dbReference type="PANTHER" id="PTHR30006">
    <property type="entry name" value="THIAMINE-BINDING PERIPLASMIC PROTEIN-RELATED"/>
    <property type="match status" value="1"/>
</dbReference>
<dbReference type="InterPro" id="IPR005948">
    <property type="entry name" value="ThiB-like"/>
</dbReference>
<evidence type="ECO:0000313" key="8">
    <source>
        <dbReference type="EMBL" id="SMX45253.1"/>
    </source>
</evidence>
<reference evidence="8 9" key="1">
    <citation type="submission" date="2017-05" db="EMBL/GenBank/DDBJ databases">
        <authorList>
            <person name="Song R."/>
            <person name="Chenine A.L."/>
            <person name="Ruprecht R.M."/>
        </authorList>
    </citation>
    <scope>NUCLEOTIDE SEQUENCE [LARGE SCALE GENOMIC DNA]</scope>
    <source>
        <strain evidence="8 9">CECT 8663</strain>
    </source>
</reference>
<keyword evidence="4" id="KW-0813">Transport</keyword>
<evidence type="ECO:0000313" key="9">
    <source>
        <dbReference type="Proteomes" id="UP000220836"/>
    </source>
</evidence>
<dbReference type="EMBL" id="FXYH01000011">
    <property type="protein sequence ID" value="SMX45253.1"/>
    <property type="molecule type" value="Genomic_DNA"/>
</dbReference>
<dbReference type="GO" id="GO:0030288">
    <property type="term" value="C:outer membrane-bounded periplasmic space"/>
    <property type="evidence" value="ECO:0007669"/>
    <property type="project" value="InterPro"/>
</dbReference>
<dbReference type="SUPFAM" id="SSF53850">
    <property type="entry name" value="Periplasmic binding protein-like II"/>
    <property type="match status" value="1"/>
</dbReference>
<comment type="subcellular location">
    <subcellularLocation>
        <location evidence="1">Periplasm</location>
    </subcellularLocation>
</comment>
<gene>
    <name evidence="8" type="primary">thiB</name>
    <name evidence="8" type="ORF">PEV8663_02995</name>
</gene>
<dbReference type="Gene3D" id="3.40.190.10">
    <property type="entry name" value="Periplasmic binding protein-like II"/>
    <property type="match status" value="2"/>
</dbReference>
<accession>A0A238KR08</accession>
<feature type="signal peptide" evidence="7">
    <location>
        <begin position="1"/>
        <end position="22"/>
    </location>
</feature>
<proteinExistence type="inferred from homology"/>
<evidence type="ECO:0000256" key="7">
    <source>
        <dbReference type="SAM" id="SignalP"/>
    </source>
</evidence>
<keyword evidence="6" id="KW-0574">Periplasm</keyword>
<protein>
    <recommendedName>
        <fullName evidence="3">Thiamine-binding periplasmic protein</fullName>
    </recommendedName>
</protein>
<dbReference type="OrthoDB" id="8013425at2"/>
<organism evidence="8 9">
    <name type="scientific">Pelagimonas varians</name>
    <dbReference type="NCBI Taxonomy" id="696760"/>
    <lineage>
        <taxon>Bacteria</taxon>
        <taxon>Pseudomonadati</taxon>
        <taxon>Pseudomonadota</taxon>
        <taxon>Alphaproteobacteria</taxon>
        <taxon>Rhodobacterales</taxon>
        <taxon>Roseobacteraceae</taxon>
        <taxon>Pelagimonas</taxon>
    </lineage>
</organism>
<dbReference type="GO" id="GO:0030975">
    <property type="term" value="F:thiamine binding"/>
    <property type="evidence" value="ECO:0007669"/>
    <property type="project" value="InterPro"/>
</dbReference>
<dbReference type="Pfam" id="PF01547">
    <property type="entry name" value="SBP_bac_1"/>
    <property type="match status" value="1"/>
</dbReference>
<evidence type="ECO:0000256" key="6">
    <source>
        <dbReference type="ARBA" id="ARBA00022764"/>
    </source>
</evidence>
<keyword evidence="5 7" id="KW-0732">Signal</keyword>
<dbReference type="PANTHER" id="PTHR30006:SF3">
    <property type="entry name" value="THIAMINE-BINDING PERIPLASMIC PROTEIN"/>
    <property type="match status" value="1"/>
</dbReference>
<comment type="similarity">
    <text evidence="2">Belongs to the bacterial solute-binding protein 1 family.</text>
</comment>
<evidence type="ECO:0000256" key="2">
    <source>
        <dbReference type="ARBA" id="ARBA00008520"/>
    </source>
</evidence>
<dbReference type="Proteomes" id="UP000220836">
    <property type="component" value="Unassembled WGS sequence"/>
</dbReference>
<evidence type="ECO:0000256" key="1">
    <source>
        <dbReference type="ARBA" id="ARBA00004418"/>
    </source>
</evidence>
<evidence type="ECO:0000256" key="3">
    <source>
        <dbReference type="ARBA" id="ARBA00019815"/>
    </source>
</evidence>
<dbReference type="AlphaFoldDB" id="A0A238KR08"/>
<name>A0A238KR08_9RHOB</name>
<feature type="chain" id="PRO_5012421228" description="Thiamine-binding periplasmic protein" evidence="7">
    <location>
        <begin position="23"/>
        <end position="330"/>
    </location>
</feature>
<dbReference type="GO" id="GO:0030976">
    <property type="term" value="F:thiamine pyrophosphate binding"/>
    <property type="evidence" value="ECO:0007669"/>
    <property type="project" value="TreeGrafter"/>
</dbReference>
<dbReference type="NCBIfam" id="TIGR01254">
    <property type="entry name" value="sfuA"/>
    <property type="match status" value="1"/>
</dbReference>
<evidence type="ECO:0000256" key="5">
    <source>
        <dbReference type="ARBA" id="ARBA00022729"/>
    </source>
</evidence>
<dbReference type="InterPro" id="IPR005967">
    <property type="entry name" value="ThiB"/>
</dbReference>